<dbReference type="Gene3D" id="3.90.1200.10">
    <property type="match status" value="1"/>
</dbReference>
<accession>A0A6J6H2Z1</accession>
<dbReference type="PANTHER" id="PTHR11012">
    <property type="entry name" value="PROTEIN KINASE-LIKE DOMAIN-CONTAINING"/>
    <property type="match status" value="1"/>
</dbReference>
<dbReference type="InterPro" id="IPR011009">
    <property type="entry name" value="Kinase-like_dom_sf"/>
</dbReference>
<dbReference type="InterPro" id="IPR004119">
    <property type="entry name" value="EcKL"/>
</dbReference>
<evidence type="ECO:0000313" key="2">
    <source>
        <dbReference type="EMBL" id="CAB4606763.1"/>
    </source>
</evidence>
<reference evidence="2" key="1">
    <citation type="submission" date="2020-05" db="EMBL/GenBank/DDBJ databases">
        <authorList>
            <person name="Chiriac C."/>
            <person name="Salcher M."/>
            <person name="Ghai R."/>
            <person name="Kavagutti S V."/>
        </authorList>
    </citation>
    <scope>NUCLEOTIDE SEQUENCE</scope>
</reference>
<dbReference type="EMBL" id="CAEZUK010000196">
    <property type="protein sequence ID" value="CAB4606763.1"/>
    <property type="molecule type" value="Genomic_DNA"/>
</dbReference>
<protein>
    <submittedName>
        <fullName evidence="2">Unannotated protein</fullName>
    </submittedName>
</protein>
<dbReference type="PANTHER" id="PTHR11012:SF30">
    <property type="entry name" value="PROTEIN KINASE-LIKE DOMAIN-CONTAINING"/>
    <property type="match status" value="1"/>
</dbReference>
<dbReference type="InterPro" id="IPR015897">
    <property type="entry name" value="CHK_kinase-like"/>
</dbReference>
<proteinExistence type="predicted"/>
<name>A0A6J6H2Z1_9ZZZZ</name>
<gene>
    <name evidence="2" type="ORF">UFOPK1820_01104</name>
</gene>
<dbReference type="SMART" id="SM00587">
    <property type="entry name" value="CHK"/>
    <property type="match status" value="1"/>
</dbReference>
<sequence length="349" mass="38821">MGGTPIVLGDINKTWLSDVLGVRVTDLSMQVIGAGEGFMGQLARVSLQGDNVPASVIVKLPTSDPGGQIMGEMMGVWKREHRFYTELASRMKGITLATCLYSTAEPYALILEDLSPARAGDQVAGPTPAQARTAIDVAATLHSNWFDKPELEEFDWMPRLDDPMTASIGTMFPIGWPIFLERYQDSLPPRVLAWCEKFVPMIETWMKTYSDWPCTLTHGDFRLDNMFFSENGSMTLIDWQLSMRTPSTTDLVYFLGTNIPTAMRREMQDELIIRYCNAMRDGGVPDEWADYDRIVQGYAEGMLFYCTSFAASILSLDPANERGAALMDSLVRRAFSAADDLDAGSRLGI</sequence>
<dbReference type="SUPFAM" id="SSF56112">
    <property type="entry name" value="Protein kinase-like (PK-like)"/>
    <property type="match status" value="1"/>
</dbReference>
<organism evidence="2">
    <name type="scientific">freshwater metagenome</name>
    <dbReference type="NCBI Taxonomy" id="449393"/>
    <lineage>
        <taxon>unclassified sequences</taxon>
        <taxon>metagenomes</taxon>
        <taxon>ecological metagenomes</taxon>
    </lineage>
</organism>
<feature type="domain" description="CHK kinase-like" evidence="1">
    <location>
        <begin position="109"/>
        <end position="285"/>
    </location>
</feature>
<dbReference type="Pfam" id="PF02958">
    <property type="entry name" value="EcKL"/>
    <property type="match status" value="1"/>
</dbReference>
<dbReference type="AlphaFoldDB" id="A0A6J6H2Z1"/>
<evidence type="ECO:0000259" key="1">
    <source>
        <dbReference type="SMART" id="SM00587"/>
    </source>
</evidence>